<evidence type="ECO:0000313" key="2">
    <source>
        <dbReference type="Proteomes" id="UP000053144"/>
    </source>
</evidence>
<reference evidence="2" key="1">
    <citation type="journal article" date="2015" name="Proc. Natl. Acad. Sci. U.S.A.">
        <title>Genome sequencing of adzuki bean (Vigna angularis) provides insight into high starch and low fat accumulation and domestication.</title>
        <authorList>
            <person name="Yang K."/>
            <person name="Tian Z."/>
            <person name="Chen C."/>
            <person name="Luo L."/>
            <person name="Zhao B."/>
            <person name="Wang Z."/>
            <person name="Yu L."/>
            <person name="Li Y."/>
            <person name="Sun Y."/>
            <person name="Li W."/>
            <person name="Chen Y."/>
            <person name="Li Y."/>
            <person name="Zhang Y."/>
            <person name="Ai D."/>
            <person name="Zhao J."/>
            <person name="Shang C."/>
            <person name="Ma Y."/>
            <person name="Wu B."/>
            <person name="Wang M."/>
            <person name="Gao L."/>
            <person name="Sun D."/>
            <person name="Zhang P."/>
            <person name="Guo F."/>
            <person name="Wang W."/>
            <person name="Li Y."/>
            <person name="Wang J."/>
            <person name="Varshney R.K."/>
            <person name="Wang J."/>
            <person name="Ling H.Q."/>
            <person name="Wan P."/>
        </authorList>
    </citation>
    <scope>NUCLEOTIDE SEQUENCE</scope>
    <source>
        <strain evidence="2">cv. Jingnong 6</strain>
    </source>
</reference>
<organism evidence="1 2">
    <name type="scientific">Phaseolus angularis</name>
    <name type="common">Azuki bean</name>
    <name type="synonym">Vigna angularis</name>
    <dbReference type="NCBI Taxonomy" id="3914"/>
    <lineage>
        <taxon>Eukaryota</taxon>
        <taxon>Viridiplantae</taxon>
        <taxon>Streptophyta</taxon>
        <taxon>Embryophyta</taxon>
        <taxon>Tracheophyta</taxon>
        <taxon>Spermatophyta</taxon>
        <taxon>Magnoliopsida</taxon>
        <taxon>eudicotyledons</taxon>
        <taxon>Gunneridae</taxon>
        <taxon>Pentapetalae</taxon>
        <taxon>rosids</taxon>
        <taxon>fabids</taxon>
        <taxon>Fabales</taxon>
        <taxon>Fabaceae</taxon>
        <taxon>Papilionoideae</taxon>
        <taxon>50 kb inversion clade</taxon>
        <taxon>NPAAA clade</taxon>
        <taxon>indigoferoid/millettioid clade</taxon>
        <taxon>Phaseoleae</taxon>
        <taxon>Vigna</taxon>
    </lineage>
</organism>
<evidence type="ECO:0000313" key="1">
    <source>
        <dbReference type="EMBL" id="KOM36679.1"/>
    </source>
</evidence>
<name>A0A0L9U2P2_PHAAN</name>
<accession>A0A0L9U2P2</accession>
<dbReference type="AlphaFoldDB" id="A0A0L9U2P2"/>
<gene>
    <name evidence="1" type="ORF">LR48_Vigan03g006000</name>
</gene>
<sequence>MISFQPFNLSDARCSCSTVRSSSSVHYSTVRPFIPLGCSTILSFNRSVILKRSLLDRLAIHTFRTFGHAESRPFGHQQVFQPFGCSSSIVRPFGVIDVRQFSVQMFDRSAS</sequence>
<dbReference type="Gramene" id="KOM36679">
    <property type="protein sequence ID" value="KOM36679"/>
    <property type="gene ID" value="LR48_Vigan03g006000"/>
</dbReference>
<proteinExistence type="predicted"/>
<dbReference type="EMBL" id="CM003373">
    <property type="protein sequence ID" value="KOM36679.1"/>
    <property type="molecule type" value="Genomic_DNA"/>
</dbReference>
<dbReference type="Proteomes" id="UP000053144">
    <property type="component" value="Chromosome 3"/>
</dbReference>
<protein>
    <submittedName>
        <fullName evidence="1">Uncharacterized protein</fullName>
    </submittedName>
</protein>